<name>A0ABZ2S3W1_9BURK</name>
<dbReference type="RefSeq" id="WP_338880425.1">
    <property type="nucleotide sequence ID" value="NZ_CP148753.1"/>
</dbReference>
<evidence type="ECO:0000313" key="1">
    <source>
        <dbReference type="EMBL" id="WXR74544.1"/>
    </source>
</evidence>
<reference evidence="1 2" key="1">
    <citation type="submission" date="2024-03" db="EMBL/GenBank/DDBJ databases">
        <title>Reference genomes for the five species model microbial community.</title>
        <authorList>
            <person name="Padfield D."/>
        </authorList>
    </citation>
    <scope>NUCLEOTIDE SEQUENCE [LARGE SCALE GENOMIC DNA]</scope>
    <source>
        <strain evidence="1 2">AB1</strain>
    </source>
</reference>
<accession>A0ABZ2S3W1</accession>
<dbReference type="EMBL" id="CP148753">
    <property type="protein sequence ID" value="WXR74544.1"/>
    <property type="molecule type" value="Genomic_DNA"/>
</dbReference>
<organism evidence="1 2">
    <name type="scientific">Achromobacter veterisilvae</name>
    <dbReference type="NCBI Taxonomy" id="2069367"/>
    <lineage>
        <taxon>Bacteria</taxon>
        <taxon>Pseudomonadati</taxon>
        <taxon>Pseudomonadota</taxon>
        <taxon>Betaproteobacteria</taxon>
        <taxon>Burkholderiales</taxon>
        <taxon>Alcaligenaceae</taxon>
        <taxon>Achromobacter</taxon>
    </lineage>
</organism>
<protein>
    <submittedName>
        <fullName evidence="1">Uncharacterized protein</fullName>
    </submittedName>
</protein>
<dbReference type="Proteomes" id="UP001456224">
    <property type="component" value="Chromosome"/>
</dbReference>
<sequence length="251" mass="28829">MKKENLQINAEMLLIPDFSDGDSFFGLIRDFIFYMPGYQPQMWAADSAEGSKLSLMELRSLVQQGPSVLHWKRKTSPRAEGAISRRLQTPTGQEHAAHRLRLSVKNDEQVDWLVSYLCYSAASDGVDFACFGTSYNGPESNNEPMRMEAGVCTQLLRRTMPDLCWGTIFGRAYVELFGLDKLLSSPAYQVEQLTPDAVYIQLTQSIFDMRDRPAEVRTMKNMVKRHLDENIFFDSRYPLNHAYRTPVFQFQ</sequence>
<proteinExistence type="predicted"/>
<keyword evidence="2" id="KW-1185">Reference proteome</keyword>
<evidence type="ECO:0000313" key="2">
    <source>
        <dbReference type="Proteomes" id="UP001456224"/>
    </source>
</evidence>
<gene>
    <name evidence="1" type="ORF">WHX56_03340</name>
</gene>